<evidence type="ECO:0000313" key="5">
    <source>
        <dbReference type="EMBL" id="AKN39686.1"/>
    </source>
</evidence>
<dbReference type="InterPro" id="IPR004437">
    <property type="entry name" value="ParB/RepB/Spo0J"/>
</dbReference>
<reference evidence="5" key="1">
    <citation type="journal article" date="2015" name="MBio">
        <title>Eco-Evolutionary Dynamics of Episomes among Ecologically Cohesive Bacterial Populations.</title>
        <authorList>
            <person name="Xue H."/>
            <person name="Cordero O.X."/>
            <person name="Camas F.M."/>
            <person name="Trimble W."/>
            <person name="Meyer F."/>
            <person name="Guglielmini J."/>
            <person name="Rocha E.P."/>
            <person name="Polz M.F."/>
        </authorList>
    </citation>
    <scope>NUCLEOTIDE SEQUENCE</scope>
    <source>
        <strain evidence="5">1F_97</strain>
    </source>
</reference>
<dbReference type="InterPro" id="IPR036086">
    <property type="entry name" value="ParB/Sulfiredoxin_sf"/>
</dbReference>
<dbReference type="Pfam" id="PF18090">
    <property type="entry name" value="SoPB_HTH"/>
    <property type="match status" value="1"/>
</dbReference>
<dbReference type="GO" id="GO:0003677">
    <property type="term" value="F:DNA binding"/>
    <property type="evidence" value="ECO:0007669"/>
    <property type="project" value="UniProtKB-KW"/>
</dbReference>
<evidence type="ECO:0000256" key="3">
    <source>
        <dbReference type="SAM" id="MobiDB-lite"/>
    </source>
</evidence>
<comment type="similarity">
    <text evidence="1">Belongs to the ParB family.</text>
</comment>
<dbReference type="InterPro" id="IPR003115">
    <property type="entry name" value="ParB_N"/>
</dbReference>
<organism evidence="5">
    <name type="scientific">Vibrio sp. 1F_97</name>
    <dbReference type="NCBI Taxonomy" id="1652827"/>
    <lineage>
        <taxon>Bacteria</taxon>
        <taxon>Pseudomonadati</taxon>
        <taxon>Pseudomonadota</taxon>
        <taxon>Gammaproteobacteria</taxon>
        <taxon>Vibrionales</taxon>
        <taxon>Vibrionaceae</taxon>
        <taxon>Vibrio</taxon>
    </lineage>
</organism>
<feature type="region of interest" description="Disordered" evidence="3">
    <location>
        <begin position="1"/>
        <end position="33"/>
    </location>
</feature>
<dbReference type="InterPro" id="IPR001387">
    <property type="entry name" value="Cro/C1-type_HTH"/>
</dbReference>
<evidence type="ECO:0000259" key="4">
    <source>
        <dbReference type="PROSITE" id="PS50943"/>
    </source>
</evidence>
<evidence type="ECO:0000256" key="1">
    <source>
        <dbReference type="ARBA" id="ARBA00006295"/>
    </source>
</evidence>
<protein>
    <submittedName>
        <fullName evidence="5">Chromosome (Plasmid) partitioning protein ParB</fullName>
    </submittedName>
</protein>
<dbReference type="InterPro" id="IPR040873">
    <property type="entry name" value="SoPB_HTH"/>
</dbReference>
<dbReference type="PANTHER" id="PTHR38973">
    <property type="entry name" value="PLASMID PARTITIONING CONTROL PROTEIN-RELATED"/>
    <property type="match status" value="1"/>
</dbReference>
<accession>A0A0H4A1Q3</accession>
<dbReference type="SMART" id="SM00470">
    <property type="entry name" value="ParB"/>
    <property type="match status" value="1"/>
</dbReference>
<feature type="compositionally biased region" description="Low complexity" evidence="3">
    <location>
        <begin position="1"/>
        <end position="18"/>
    </location>
</feature>
<dbReference type="AlphaFoldDB" id="A0A0H4A1Q3"/>
<proteinExistence type="inferred from homology"/>
<sequence>MKSDIQVEVQPSSVSVQEAGKRNKKKLQKLESQAAAGSTMTHKVMGKEVKFKLVEVPADKIELSTMVYLGNERNQFLLDAHAVSDLIETFKDQGQQVPAFGRDVCGQIEIADGSRRRFTALETKKPFYVWVGDLDEQQMQFLSDVGNKYKDTSAWEKGLRYERMLNNATQEEVAEAVGVSRKAMMRCVNTAQLPKAFIRSFASPNELSARKGEALYKVYKTLTEEKQEEIINFCDSWLIPEKGKHATEEIIDLFITKCGATNEKPEAVKPRELAMGATVALKNGNATINIPKVSDDSLKAIEDFISQTLSKEALDNC</sequence>
<dbReference type="SUPFAM" id="SSF110849">
    <property type="entry name" value="ParB/Sulfiredoxin"/>
    <property type="match status" value="1"/>
</dbReference>
<dbReference type="EMBL" id="KP795655">
    <property type="protein sequence ID" value="AKN39686.1"/>
    <property type="molecule type" value="Genomic_DNA"/>
</dbReference>
<feature type="domain" description="HTH cro/C1-type" evidence="4">
    <location>
        <begin position="159"/>
        <end position="183"/>
    </location>
</feature>
<dbReference type="PANTHER" id="PTHR38973:SF2">
    <property type="entry name" value="PARB_REPB_SPO0J FAMILY PLASMID PARTITION PROTEIN"/>
    <property type="match status" value="1"/>
</dbReference>
<dbReference type="PROSITE" id="PS50943">
    <property type="entry name" value="HTH_CROC1"/>
    <property type="match status" value="1"/>
</dbReference>
<dbReference type="SUPFAM" id="SSF109709">
    <property type="entry name" value="KorB DNA-binding domain-like"/>
    <property type="match status" value="1"/>
</dbReference>
<name>A0A0H4A1Q3_9VIBR</name>
<dbReference type="CDD" id="cd16394">
    <property type="entry name" value="sopB_N"/>
    <property type="match status" value="1"/>
</dbReference>
<dbReference type="Gene3D" id="1.10.10.2830">
    <property type="match status" value="1"/>
</dbReference>
<dbReference type="NCBIfam" id="TIGR00180">
    <property type="entry name" value="parB_part"/>
    <property type="match status" value="1"/>
</dbReference>
<keyword evidence="2" id="KW-0238">DNA-binding</keyword>
<evidence type="ECO:0000256" key="2">
    <source>
        <dbReference type="ARBA" id="ARBA00023125"/>
    </source>
</evidence>